<proteinExistence type="predicted"/>
<feature type="transmembrane region" description="Helical" evidence="2">
    <location>
        <begin position="112"/>
        <end position="130"/>
    </location>
</feature>
<evidence type="ECO:0000313" key="3">
    <source>
        <dbReference type="EMBL" id="TYL53428.1"/>
    </source>
</evidence>
<keyword evidence="4" id="KW-1185">Reference proteome</keyword>
<dbReference type="AlphaFoldDB" id="A0A5S4V5J8"/>
<evidence type="ECO:0000256" key="1">
    <source>
        <dbReference type="SAM" id="MobiDB-lite"/>
    </source>
</evidence>
<organism evidence="3 4">
    <name type="scientific">Agromyces mariniharenae</name>
    <dbReference type="NCBI Taxonomy" id="2604423"/>
    <lineage>
        <taxon>Bacteria</taxon>
        <taxon>Bacillati</taxon>
        <taxon>Actinomycetota</taxon>
        <taxon>Actinomycetes</taxon>
        <taxon>Micrococcales</taxon>
        <taxon>Microbacteriaceae</taxon>
        <taxon>Agromyces</taxon>
    </lineage>
</organism>
<accession>A0A5S4V5J8</accession>
<dbReference type="Proteomes" id="UP000325243">
    <property type="component" value="Unassembled WGS sequence"/>
</dbReference>
<feature type="compositionally biased region" description="Basic and acidic residues" evidence="1">
    <location>
        <begin position="1"/>
        <end position="10"/>
    </location>
</feature>
<reference evidence="3 4" key="1">
    <citation type="submission" date="2019-08" db="EMBL/GenBank/DDBJ databases">
        <authorList>
            <person name="Hu J."/>
        </authorList>
    </citation>
    <scope>NUCLEOTIDE SEQUENCE [LARGE SCALE GENOMIC DNA]</scope>
    <source>
        <strain evidence="3 4">NEAU-184</strain>
    </source>
</reference>
<feature type="transmembrane region" description="Helical" evidence="2">
    <location>
        <begin position="142"/>
        <end position="160"/>
    </location>
</feature>
<gene>
    <name evidence="3" type="ORF">FYC51_07050</name>
</gene>
<dbReference type="EMBL" id="VSSB01000001">
    <property type="protein sequence ID" value="TYL53428.1"/>
    <property type="molecule type" value="Genomic_DNA"/>
</dbReference>
<feature type="region of interest" description="Disordered" evidence="1">
    <location>
        <begin position="1"/>
        <end position="29"/>
    </location>
</feature>
<protein>
    <submittedName>
        <fullName evidence="3">Uncharacterized protein</fullName>
    </submittedName>
</protein>
<evidence type="ECO:0000313" key="4">
    <source>
        <dbReference type="Proteomes" id="UP000325243"/>
    </source>
</evidence>
<feature type="transmembrane region" description="Helical" evidence="2">
    <location>
        <begin position="36"/>
        <end position="58"/>
    </location>
</feature>
<evidence type="ECO:0000256" key="2">
    <source>
        <dbReference type="SAM" id="Phobius"/>
    </source>
</evidence>
<feature type="transmembrane region" description="Helical" evidence="2">
    <location>
        <begin position="78"/>
        <end position="105"/>
    </location>
</feature>
<keyword evidence="2" id="KW-1133">Transmembrane helix</keyword>
<keyword evidence="2" id="KW-0472">Membrane</keyword>
<keyword evidence="2" id="KW-0812">Transmembrane</keyword>
<sequence length="178" mass="19542">MSRDTTKRPAFEPASELAQAGPRDPRMRRPVPTSMGAALVLLRVFAGIVWLIALAAQWNDLIAEQVVDIPIDPDDPAVGAALWVILAFGGVLLLFDLVMALLIYLGFNWPRIVVMVFSTLSISGTFAAWWAGDQNIALDQTLFTLALDILIMLALSSRAARDYARRNDRRLPRVPASA</sequence>
<dbReference type="RefSeq" id="WP_148732897.1">
    <property type="nucleotide sequence ID" value="NZ_VSSB01000001.1"/>
</dbReference>
<comment type="caution">
    <text evidence="3">The sequence shown here is derived from an EMBL/GenBank/DDBJ whole genome shotgun (WGS) entry which is preliminary data.</text>
</comment>
<name>A0A5S4V5J8_9MICO</name>